<proteinExistence type="predicted"/>
<sequence length="122" mass="14000">MSTMQFEGQCVFNEGDSFIFNTFRITERGDILVEISGDSITDRYSLNCRLQKENGRYSGCGVIEYSGNKSIRTDTVFLSIQESDISFRADICMIKRGQWELKTPEGNNIYYFSGELERIMAD</sequence>
<gene>
    <name evidence="1" type="ORF">I8531_001578</name>
</gene>
<protein>
    <submittedName>
        <fullName evidence="1">Uncharacterized protein</fullName>
    </submittedName>
</protein>
<name>A0A9P3T7N5_KLUIN</name>
<reference evidence="1" key="2">
    <citation type="submission" date="2020-10" db="EMBL/GenBank/DDBJ databases">
        <authorList>
            <consortium name="NCBI Pathogen Detection Project"/>
        </authorList>
    </citation>
    <scope>NUCLEOTIDE SEQUENCE</scope>
    <source>
        <strain evidence="1">CAVp300</strain>
    </source>
</reference>
<dbReference type="EMBL" id="DACSUM010000009">
    <property type="protein sequence ID" value="HAT3581297.1"/>
    <property type="molecule type" value="Genomic_DNA"/>
</dbReference>
<dbReference type="AlphaFoldDB" id="A0A9P3T7N5"/>
<evidence type="ECO:0000313" key="2">
    <source>
        <dbReference type="Proteomes" id="UP000867740"/>
    </source>
</evidence>
<evidence type="ECO:0000313" key="1">
    <source>
        <dbReference type="EMBL" id="HAT3581297.1"/>
    </source>
</evidence>
<dbReference type="RefSeq" id="WP_047372581.1">
    <property type="nucleotide sequence ID" value="NZ_CABMNU010000005.1"/>
</dbReference>
<comment type="caution">
    <text evidence="1">The sequence shown here is derived from an EMBL/GenBank/DDBJ whole genome shotgun (WGS) entry which is preliminary data.</text>
</comment>
<organism evidence="1 2">
    <name type="scientific">Kluyvera intermedia</name>
    <name type="common">Enterobacter intermedius</name>
    <dbReference type="NCBI Taxonomy" id="61648"/>
    <lineage>
        <taxon>Bacteria</taxon>
        <taxon>Pseudomonadati</taxon>
        <taxon>Pseudomonadota</taxon>
        <taxon>Gammaproteobacteria</taxon>
        <taxon>Enterobacterales</taxon>
        <taxon>Enterobacteriaceae</taxon>
        <taxon>Kluyvera</taxon>
    </lineage>
</organism>
<reference evidence="1" key="1">
    <citation type="journal article" date="2018" name="Genome Biol.">
        <title>SKESA: strategic k-mer extension for scrupulous assemblies.</title>
        <authorList>
            <person name="Souvorov A."/>
            <person name="Agarwala R."/>
            <person name="Lipman D.J."/>
        </authorList>
    </citation>
    <scope>NUCLEOTIDE SEQUENCE</scope>
    <source>
        <strain evidence="1">CAVp300</strain>
    </source>
</reference>
<accession>A0A9P3T7N5</accession>
<dbReference type="Proteomes" id="UP000867740">
    <property type="component" value="Unassembled WGS sequence"/>
</dbReference>